<protein>
    <submittedName>
        <fullName evidence="6">FAD-dependent oxidoreductase</fullName>
    </submittedName>
</protein>
<dbReference type="PANTHER" id="PTHR43498:SF1">
    <property type="entry name" value="COB--COM HETERODISULFIDE REDUCTASE IRON-SULFUR SUBUNIT A"/>
    <property type="match status" value="1"/>
</dbReference>
<organism evidence="6 7">
    <name type="scientific">Stecheria intestinalis</name>
    <dbReference type="NCBI Taxonomy" id="2606630"/>
    <lineage>
        <taxon>Bacteria</taxon>
        <taxon>Bacillati</taxon>
        <taxon>Bacillota</taxon>
        <taxon>Erysipelotrichia</taxon>
        <taxon>Erysipelotrichales</taxon>
        <taxon>Erysipelotrichaceae</taxon>
        <taxon>Stecheria</taxon>
    </lineage>
</organism>
<keyword evidence="2" id="KW-0479">Metal-binding</keyword>
<evidence type="ECO:0000313" key="7">
    <source>
        <dbReference type="Proteomes" id="UP000461880"/>
    </source>
</evidence>
<dbReference type="GO" id="GO:0051539">
    <property type="term" value="F:4 iron, 4 sulfur cluster binding"/>
    <property type="evidence" value="ECO:0007669"/>
    <property type="project" value="UniProtKB-KW"/>
</dbReference>
<keyword evidence="3" id="KW-0560">Oxidoreductase</keyword>
<accession>A0A7X2NTN0</accession>
<evidence type="ECO:0000313" key="6">
    <source>
        <dbReference type="EMBL" id="MSS59381.1"/>
    </source>
</evidence>
<evidence type="ECO:0000256" key="5">
    <source>
        <dbReference type="ARBA" id="ARBA00023014"/>
    </source>
</evidence>
<dbReference type="RefSeq" id="WP_154505601.1">
    <property type="nucleotide sequence ID" value="NZ_VUMN01000030.1"/>
</dbReference>
<reference evidence="6 7" key="1">
    <citation type="submission" date="2019-08" db="EMBL/GenBank/DDBJ databases">
        <title>In-depth cultivation of the pig gut microbiome towards novel bacterial diversity and tailored functional studies.</title>
        <authorList>
            <person name="Wylensek D."/>
            <person name="Hitch T.C.A."/>
            <person name="Clavel T."/>
        </authorList>
    </citation>
    <scope>NUCLEOTIDE SEQUENCE [LARGE SCALE GENOMIC DNA]</scope>
    <source>
        <strain evidence="6 7">Oil+RF-744-GAM-WT-6</strain>
    </source>
</reference>
<dbReference type="InterPro" id="IPR036188">
    <property type="entry name" value="FAD/NAD-bd_sf"/>
</dbReference>
<comment type="caution">
    <text evidence="6">The sequence shown here is derived from an EMBL/GenBank/DDBJ whole genome shotgun (WGS) entry which is preliminary data.</text>
</comment>
<dbReference type="GO" id="GO:0046872">
    <property type="term" value="F:metal ion binding"/>
    <property type="evidence" value="ECO:0007669"/>
    <property type="project" value="UniProtKB-KW"/>
</dbReference>
<keyword evidence="1" id="KW-0004">4Fe-4S</keyword>
<dbReference type="GO" id="GO:0016491">
    <property type="term" value="F:oxidoreductase activity"/>
    <property type="evidence" value="ECO:0007669"/>
    <property type="project" value="UniProtKB-KW"/>
</dbReference>
<dbReference type="EMBL" id="VUMN01000030">
    <property type="protein sequence ID" value="MSS59381.1"/>
    <property type="molecule type" value="Genomic_DNA"/>
</dbReference>
<evidence type="ECO:0000256" key="4">
    <source>
        <dbReference type="ARBA" id="ARBA00023004"/>
    </source>
</evidence>
<evidence type="ECO:0000256" key="3">
    <source>
        <dbReference type="ARBA" id="ARBA00023002"/>
    </source>
</evidence>
<proteinExistence type="predicted"/>
<dbReference type="PANTHER" id="PTHR43498">
    <property type="entry name" value="FERREDOXIN:COB-COM HETERODISULFIDE REDUCTASE SUBUNIT A"/>
    <property type="match status" value="1"/>
</dbReference>
<keyword evidence="4" id="KW-0408">Iron</keyword>
<name>A0A7X2NTN0_9FIRM</name>
<keyword evidence="5" id="KW-0411">Iron-sulfur</keyword>
<dbReference type="AlphaFoldDB" id="A0A7X2NTN0"/>
<evidence type="ECO:0000256" key="1">
    <source>
        <dbReference type="ARBA" id="ARBA00022485"/>
    </source>
</evidence>
<dbReference type="Pfam" id="PF12831">
    <property type="entry name" value="FAD_oxidored"/>
    <property type="match status" value="1"/>
</dbReference>
<dbReference type="SUPFAM" id="SSF51905">
    <property type="entry name" value="FAD/NAD(P)-binding domain"/>
    <property type="match status" value="1"/>
</dbReference>
<keyword evidence="7" id="KW-1185">Reference proteome</keyword>
<sequence length="451" mass="49533">MKETISYQGRELKVLGTWETIIAGGGSAGASAAMTSAQAGKKTLIVEKSIRLGGSSVNALVTPMMRSYTGHHSNFYALEEKLNAIAPVRDHGVSNQRWYSAEAMCHSWDELLTDAGCDLLFDAAIADVLMEGDQIRGLVVAVTEGLCAVLGKQFVDATGDAMVLRLAGVPCRRGDEDGNNQISSLRFEVGGVDIEKYRDYVFSLNDTYSVHHEAGDYFESAMVGGRGFALQPLFDQAVKDGVLIPDDLRYFQNYTVPGKPGVLSFNCPHLVHLMDNEHALDRSGAIIEGRRSIARLMKFLKEYMPGFEHCYLVQEASMLGIRESWELIGDYVMPAGDYTNQARFEDAVARGDWYIDVHSAKKSLVHQISYQPGDYYEIPYRAMISSAVKNICAAGRCISTEFLMEASIRIIPTVIDIGQAAGEACVLALDQGIDLHAVNGIELKEKLGEYR</sequence>
<dbReference type="Proteomes" id="UP000461880">
    <property type="component" value="Unassembled WGS sequence"/>
</dbReference>
<gene>
    <name evidence="6" type="ORF">FYJ51_10815</name>
</gene>
<dbReference type="Gene3D" id="3.50.50.60">
    <property type="entry name" value="FAD/NAD(P)-binding domain"/>
    <property type="match status" value="1"/>
</dbReference>
<dbReference type="InterPro" id="IPR039650">
    <property type="entry name" value="HdrA-like"/>
</dbReference>
<evidence type="ECO:0000256" key="2">
    <source>
        <dbReference type="ARBA" id="ARBA00022723"/>
    </source>
</evidence>